<dbReference type="Proteomes" id="UP001381693">
    <property type="component" value="Unassembled WGS sequence"/>
</dbReference>
<organism evidence="1 2">
    <name type="scientific">Halocaridina rubra</name>
    <name type="common">Hawaiian red shrimp</name>
    <dbReference type="NCBI Taxonomy" id="373956"/>
    <lineage>
        <taxon>Eukaryota</taxon>
        <taxon>Metazoa</taxon>
        <taxon>Ecdysozoa</taxon>
        <taxon>Arthropoda</taxon>
        <taxon>Crustacea</taxon>
        <taxon>Multicrustacea</taxon>
        <taxon>Malacostraca</taxon>
        <taxon>Eumalacostraca</taxon>
        <taxon>Eucarida</taxon>
        <taxon>Decapoda</taxon>
        <taxon>Pleocyemata</taxon>
        <taxon>Caridea</taxon>
        <taxon>Atyoidea</taxon>
        <taxon>Atyidae</taxon>
        <taxon>Halocaridina</taxon>
    </lineage>
</organism>
<evidence type="ECO:0000313" key="1">
    <source>
        <dbReference type="EMBL" id="KAK7080175.1"/>
    </source>
</evidence>
<proteinExistence type="predicted"/>
<keyword evidence="2" id="KW-1185">Reference proteome</keyword>
<gene>
    <name evidence="1" type="ORF">SK128_013961</name>
</gene>
<reference evidence="1 2" key="1">
    <citation type="submission" date="2023-11" db="EMBL/GenBank/DDBJ databases">
        <title>Halocaridina rubra genome assembly.</title>
        <authorList>
            <person name="Smith C."/>
        </authorList>
    </citation>
    <scope>NUCLEOTIDE SEQUENCE [LARGE SCALE GENOMIC DNA]</scope>
    <source>
        <strain evidence="1">EP-1</strain>
        <tissue evidence="1">Whole</tissue>
    </source>
</reference>
<name>A0AAN8X965_HALRR</name>
<dbReference type="AlphaFoldDB" id="A0AAN8X965"/>
<dbReference type="EMBL" id="JAXCGZ010006070">
    <property type="protein sequence ID" value="KAK7080175.1"/>
    <property type="molecule type" value="Genomic_DNA"/>
</dbReference>
<evidence type="ECO:0000313" key="2">
    <source>
        <dbReference type="Proteomes" id="UP001381693"/>
    </source>
</evidence>
<sequence length="102" mass="11917">MAVEKSLELHMGSLETLVSSSRLYTKADCDVVTSFYESVNIRFASRHSIRSQVRFSEMAFTTFLHQNIFNIKRMSQWRGISCQPGEQFEWVLLLDQIVEECF</sequence>
<comment type="caution">
    <text evidence="1">The sequence shown here is derived from an EMBL/GenBank/DDBJ whole genome shotgun (WGS) entry which is preliminary data.</text>
</comment>
<accession>A0AAN8X965</accession>
<protein>
    <submittedName>
        <fullName evidence="1">Uncharacterized protein</fullName>
    </submittedName>
</protein>